<evidence type="ECO:0000313" key="1">
    <source>
        <dbReference type="EMBL" id="MFC6334614.1"/>
    </source>
</evidence>
<comment type="caution">
    <text evidence="1">The sequence shown here is derived from an EMBL/GenBank/DDBJ whole genome shotgun (WGS) entry which is preliminary data.</text>
</comment>
<accession>A0ABW1VAP9</accession>
<name>A0ABW1VAP9_9BACL</name>
<dbReference type="RefSeq" id="WP_379237329.1">
    <property type="nucleotide sequence ID" value="NZ_JBHSTE010000007.1"/>
</dbReference>
<dbReference type="EMBL" id="JBHSTE010000007">
    <property type="protein sequence ID" value="MFC6334614.1"/>
    <property type="molecule type" value="Genomic_DNA"/>
</dbReference>
<dbReference type="Pfam" id="PF14043">
    <property type="entry name" value="WVELL"/>
    <property type="match status" value="1"/>
</dbReference>
<keyword evidence="2" id="KW-1185">Reference proteome</keyword>
<dbReference type="Proteomes" id="UP001596233">
    <property type="component" value="Unassembled WGS sequence"/>
</dbReference>
<evidence type="ECO:0000313" key="2">
    <source>
        <dbReference type="Proteomes" id="UP001596233"/>
    </source>
</evidence>
<dbReference type="InterPro" id="IPR026952">
    <property type="entry name" value="WVELL"/>
</dbReference>
<gene>
    <name evidence="1" type="ORF">ACFP56_18445</name>
</gene>
<reference evidence="2" key="1">
    <citation type="journal article" date="2019" name="Int. J. Syst. Evol. Microbiol.">
        <title>The Global Catalogue of Microorganisms (GCM) 10K type strain sequencing project: providing services to taxonomists for standard genome sequencing and annotation.</title>
        <authorList>
            <consortium name="The Broad Institute Genomics Platform"/>
            <consortium name="The Broad Institute Genome Sequencing Center for Infectious Disease"/>
            <person name="Wu L."/>
            <person name="Ma J."/>
        </authorList>
    </citation>
    <scope>NUCLEOTIDE SEQUENCE [LARGE SCALE GENOMIC DNA]</scope>
    <source>
        <strain evidence="2">PCU 280</strain>
    </source>
</reference>
<protein>
    <submittedName>
        <fullName evidence="1">YfhJ family protein</fullName>
    </submittedName>
</protein>
<proteinExistence type="predicted"/>
<sequence>MIDNIKRLTELLMEKNPELSEEKAMLWVELLWSDYEATSAKAGYTFQGADYTENLIRQLIISYGDKLHLFIAKNKKYADLLSDPIEE</sequence>
<organism evidence="1 2">
    <name type="scientific">Paenibacillus septentrionalis</name>
    <dbReference type="NCBI Taxonomy" id="429342"/>
    <lineage>
        <taxon>Bacteria</taxon>
        <taxon>Bacillati</taxon>
        <taxon>Bacillota</taxon>
        <taxon>Bacilli</taxon>
        <taxon>Bacillales</taxon>
        <taxon>Paenibacillaceae</taxon>
        <taxon>Paenibacillus</taxon>
    </lineage>
</organism>